<sequence>MPPPSRPPLRAGPVSAGRLARAGVIAAAYVAAAAALGPLSFGVPLGPVLVQFRAAEALSVLPILYPEAIPGLFVGVWLANVLGGLGPWDVWGGSLVSLLAACATWLDRRSWRAYVWPVAANGVLISLYLSAIFGLPYWSTALGITLSEALVVGALGVPLVRVLRRFSPRPSRPEEAPRSPGATGA</sequence>
<dbReference type="RefSeq" id="WP_324716360.1">
    <property type="nucleotide sequence ID" value="NZ_CP141615.1"/>
</dbReference>
<proteinExistence type="predicted"/>
<organism evidence="2 3">
    <name type="scientific">Carboxydichorda subterranea</name>
    <dbReference type="NCBI Taxonomy" id="3109565"/>
    <lineage>
        <taxon>Bacteria</taxon>
        <taxon>Bacillati</taxon>
        <taxon>Bacillota</taxon>
        <taxon>Limnochordia</taxon>
        <taxon>Limnochordales</taxon>
        <taxon>Geochordaceae</taxon>
        <taxon>Carboxydichorda</taxon>
    </lineage>
</organism>
<dbReference type="EMBL" id="CP141615">
    <property type="protein sequence ID" value="WRP17088.1"/>
    <property type="molecule type" value="Genomic_DNA"/>
</dbReference>
<evidence type="ECO:0000256" key="1">
    <source>
        <dbReference type="SAM" id="Phobius"/>
    </source>
</evidence>
<keyword evidence="1" id="KW-0472">Membrane</keyword>
<name>A0ABZ1BWX2_9FIRM</name>
<feature type="transmembrane region" description="Helical" evidence="1">
    <location>
        <begin position="113"/>
        <end position="135"/>
    </location>
</feature>
<dbReference type="Pfam" id="PF06177">
    <property type="entry name" value="QueT"/>
    <property type="match status" value="1"/>
</dbReference>
<feature type="transmembrane region" description="Helical" evidence="1">
    <location>
        <begin position="141"/>
        <end position="163"/>
    </location>
</feature>
<gene>
    <name evidence="2" type="ORF">U7230_13520</name>
</gene>
<keyword evidence="1" id="KW-1133">Transmembrane helix</keyword>
<evidence type="ECO:0000313" key="3">
    <source>
        <dbReference type="Proteomes" id="UP001332192"/>
    </source>
</evidence>
<keyword evidence="1" id="KW-0812">Transmembrane</keyword>
<accession>A0ABZ1BWX2</accession>
<dbReference type="PANTHER" id="PTHR40044:SF1">
    <property type="entry name" value="INTEGRAL MEMBRANE PROTEIN"/>
    <property type="match status" value="1"/>
</dbReference>
<feature type="transmembrane region" description="Helical" evidence="1">
    <location>
        <begin position="90"/>
        <end position="106"/>
    </location>
</feature>
<feature type="transmembrane region" description="Helical" evidence="1">
    <location>
        <begin position="57"/>
        <end position="78"/>
    </location>
</feature>
<evidence type="ECO:0000313" key="2">
    <source>
        <dbReference type="EMBL" id="WRP17088.1"/>
    </source>
</evidence>
<dbReference type="InterPro" id="IPR010387">
    <property type="entry name" value="QueT"/>
</dbReference>
<dbReference type="Proteomes" id="UP001332192">
    <property type="component" value="Chromosome"/>
</dbReference>
<feature type="transmembrane region" description="Helical" evidence="1">
    <location>
        <begin position="20"/>
        <end position="45"/>
    </location>
</feature>
<dbReference type="PANTHER" id="PTHR40044">
    <property type="entry name" value="INTEGRAL MEMBRANE PROTEIN-RELATED"/>
    <property type="match status" value="1"/>
</dbReference>
<keyword evidence="3" id="KW-1185">Reference proteome</keyword>
<protein>
    <submittedName>
        <fullName evidence="2">QueT transporter family protein</fullName>
    </submittedName>
</protein>
<reference evidence="2 3" key="1">
    <citation type="journal article" date="2024" name="Front. Microbiol.">
        <title>Novel thermophilic genera Geochorda gen. nov. and Carboxydochorda gen. nov. from the deep terrestrial subsurface reveal the ecophysiological diversity in the class Limnochordia.</title>
        <authorList>
            <person name="Karnachuk O.V."/>
            <person name="Lukina A.P."/>
            <person name="Avakyan M.R."/>
            <person name="Kadnikov V.V."/>
            <person name="Begmatov S."/>
            <person name="Beletsky A.V."/>
            <person name="Vlasova K.G."/>
            <person name="Novikov A.A."/>
            <person name="Shcherbakova V.A."/>
            <person name="Mardanov A.V."/>
            <person name="Ravin N.V."/>
        </authorList>
    </citation>
    <scope>NUCLEOTIDE SEQUENCE [LARGE SCALE GENOMIC DNA]</scope>
    <source>
        <strain evidence="2 3">L945</strain>
    </source>
</reference>